<reference evidence="1" key="1">
    <citation type="submission" date="2021-02" db="EMBL/GenBank/DDBJ databases">
        <authorList>
            <person name="Nowell W R."/>
        </authorList>
    </citation>
    <scope>NUCLEOTIDE SEQUENCE</scope>
</reference>
<name>A0A821RMX1_9BILA</name>
<protein>
    <submittedName>
        <fullName evidence="1">Uncharacterized protein</fullName>
    </submittedName>
</protein>
<sequence>AQETLPIPQIYSQEIVKIRIDNPTLDTGSFFPLLDSIDASLYRRRAKNYPKLPTNVEDFVLPDGCKLGLHGEPFLLVDET</sequence>
<dbReference type="AlphaFoldDB" id="A0A821RMX1"/>
<keyword evidence="2" id="KW-1185">Reference proteome</keyword>
<dbReference type="EMBL" id="CAJOBP010059322">
    <property type="protein sequence ID" value="CAF4845603.1"/>
    <property type="molecule type" value="Genomic_DNA"/>
</dbReference>
<evidence type="ECO:0000313" key="2">
    <source>
        <dbReference type="Proteomes" id="UP000663873"/>
    </source>
</evidence>
<comment type="caution">
    <text evidence="1">The sequence shown here is derived from an EMBL/GenBank/DDBJ whole genome shotgun (WGS) entry which is preliminary data.</text>
</comment>
<organism evidence="1 2">
    <name type="scientific">Rotaria socialis</name>
    <dbReference type="NCBI Taxonomy" id="392032"/>
    <lineage>
        <taxon>Eukaryota</taxon>
        <taxon>Metazoa</taxon>
        <taxon>Spiralia</taxon>
        <taxon>Gnathifera</taxon>
        <taxon>Rotifera</taxon>
        <taxon>Eurotatoria</taxon>
        <taxon>Bdelloidea</taxon>
        <taxon>Philodinida</taxon>
        <taxon>Philodinidae</taxon>
        <taxon>Rotaria</taxon>
    </lineage>
</organism>
<gene>
    <name evidence="1" type="ORF">UJA718_LOCUS43244</name>
</gene>
<proteinExistence type="predicted"/>
<dbReference type="Proteomes" id="UP000663873">
    <property type="component" value="Unassembled WGS sequence"/>
</dbReference>
<accession>A0A821RMX1</accession>
<feature type="non-terminal residue" evidence="1">
    <location>
        <position position="80"/>
    </location>
</feature>
<evidence type="ECO:0000313" key="1">
    <source>
        <dbReference type="EMBL" id="CAF4845603.1"/>
    </source>
</evidence>
<feature type="non-terminal residue" evidence="1">
    <location>
        <position position="1"/>
    </location>
</feature>